<feature type="region of interest" description="Disordered" evidence="1">
    <location>
        <begin position="1"/>
        <end position="126"/>
    </location>
</feature>
<gene>
    <name evidence="3" type="ORF">PHLGIDRAFT_105112</name>
</gene>
<feature type="compositionally biased region" description="Low complexity" evidence="1">
    <location>
        <begin position="55"/>
        <end position="74"/>
    </location>
</feature>
<sequence length="385" mass="42830">MPQASSSSSALPLPSTPLGSPPPYSPEPPAPDTEPPILSRRAASTPHLPSPPQSPHLSHIYPQSFSSSRRSSISGLHSQIRGRLHSQSANARSETDDGDTDTAASGDDSIIHRPRPREHLRDQPREQSRSWSLREWLFGKRKGRADASERARLITTARGVVGAGETETESDDAPRNLPTARLTRSSALSTLTFSPLAEQRTSLALGPLLFEFSRLLSVVPATFGTSYNVYYTLHPPNNSLCHSLEYGVCVLWAILTGWQCLQLTTGLFKRWQVYYSPLPTLIRLFALQAICWPATHLTLTFLDHEARPLICWAAIGTTTCCSRSIQMWVTSNIVEPPSPQVPVAKRRSRRKWDWNAVVWACVLPAGFVYFVMAWMFALSRESWMC</sequence>
<dbReference type="InterPro" id="IPR021100">
    <property type="entry name" value="N-glycosylation_EOS1"/>
</dbReference>
<keyword evidence="2" id="KW-1133">Transmembrane helix</keyword>
<keyword evidence="2" id="KW-0812">Transmembrane</keyword>
<dbReference type="AlphaFoldDB" id="A0A0C3RZM1"/>
<dbReference type="STRING" id="745531.A0A0C3RZM1"/>
<keyword evidence="2" id="KW-0472">Membrane</keyword>
<organism evidence="3 4">
    <name type="scientific">Phlebiopsis gigantea (strain 11061_1 CR5-6)</name>
    <name type="common">White-rot fungus</name>
    <name type="synonym">Peniophora gigantea</name>
    <dbReference type="NCBI Taxonomy" id="745531"/>
    <lineage>
        <taxon>Eukaryota</taxon>
        <taxon>Fungi</taxon>
        <taxon>Dikarya</taxon>
        <taxon>Basidiomycota</taxon>
        <taxon>Agaricomycotina</taxon>
        <taxon>Agaricomycetes</taxon>
        <taxon>Polyporales</taxon>
        <taxon>Phanerochaetaceae</taxon>
        <taxon>Phlebiopsis</taxon>
    </lineage>
</organism>
<dbReference type="GO" id="GO:0034599">
    <property type="term" value="P:cellular response to oxidative stress"/>
    <property type="evidence" value="ECO:0007669"/>
    <property type="project" value="InterPro"/>
</dbReference>
<dbReference type="HOGENOM" id="CLU_038950_2_0_1"/>
<keyword evidence="4" id="KW-1185">Reference proteome</keyword>
<dbReference type="Proteomes" id="UP000053257">
    <property type="component" value="Unassembled WGS sequence"/>
</dbReference>
<feature type="compositionally biased region" description="Pro residues" evidence="1">
    <location>
        <begin position="19"/>
        <end position="34"/>
    </location>
</feature>
<dbReference type="PANTHER" id="PTHR28147:SF1">
    <property type="entry name" value="N-GLYCOSYLATION PROTEIN EOS1"/>
    <property type="match status" value="1"/>
</dbReference>
<evidence type="ECO:0000256" key="1">
    <source>
        <dbReference type="SAM" id="MobiDB-lite"/>
    </source>
</evidence>
<protein>
    <submittedName>
        <fullName evidence="3">Uncharacterized protein</fullName>
    </submittedName>
</protein>
<dbReference type="GO" id="GO:0005789">
    <property type="term" value="C:endoplasmic reticulum membrane"/>
    <property type="evidence" value="ECO:0007669"/>
    <property type="project" value="InterPro"/>
</dbReference>
<dbReference type="GO" id="GO:0006487">
    <property type="term" value="P:protein N-linked glycosylation"/>
    <property type="evidence" value="ECO:0007669"/>
    <property type="project" value="TreeGrafter"/>
</dbReference>
<dbReference type="PANTHER" id="PTHR28147">
    <property type="entry name" value="N-GLYCOSYLATION PROTEIN EOS1"/>
    <property type="match status" value="1"/>
</dbReference>
<proteinExistence type="predicted"/>
<evidence type="ECO:0000313" key="3">
    <source>
        <dbReference type="EMBL" id="KIP07856.1"/>
    </source>
</evidence>
<evidence type="ECO:0000313" key="4">
    <source>
        <dbReference type="Proteomes" id="UP000053257"/>
    </source>
</evidence>
<reference evidence="3 4" key="1">
    <citation type="journal article" date="2014" name="PLoS Genet.">
        <title>Analysis of the Phlebiopsis gigantea genome, transcriptome and secretome provides insight into its pioneer colonization strategies of wood.</title>
        <authorList>
            <person name="Hori C."/>
            <person name="Ishida T."/>
            <person name="Igarashi K."/>
            <person name="Samejima M."/>
            <person name="Suzuki H."/>
            <person name="Master E."/>
            <person name="Ferreira P."/>
            <person name="Ruiz-Duenas F.J."/>
            <person name="Held B."/>
            <person name="Canessa P."/>
            <person name="Larrondo L.F."/>
            <person name="Schmoll M."/>
            <person name="Druzhinina I.S."/>
            <person name="Kubicek C.P."/>
            <person name="Gaskell J.A."/>
            <person name="Kersten P."/>
            <person name="St John F."/>
            <person name="Glasner J."/>
            <person name="Sabat G."/>
            <person name="Splinter BonDurant S."/>
            <person name="Syed K."/>
            <person name="Yadav J."/>
            <person name="Mgbeahuruike A.C."/>
            <person name="Kovalchuk A."/>
            <person name="Asiegbu F.O."/>
            <person name="Lackner G."/>
            <person name="Hoffmeister D."/>
            <person name="Rencoret J."/>
            <person name="Gutierrez A."/>
            <person name="Sun H."/>
            <person name="Lindquist E."/>
            <person name="Barry K."/>
            <person name="Riley R."/>
            <person name="Grigoriev I.V."/>
            <person name="Henrissat B."/>
            <person name="Kues U."/>
            <person name="Berka R.M."/>
            <person name="Martinez A.T."/>
            <person name="Covert S.F."/>
            <person name="Blanchette R.A."/>
            <person name="Cullen D."/>
        </authorList>
    </citation>
    <scope>NUCLEOTIDE SEQUENCE [LARGE SCALE GENOMIC DNA]</scope>
    <source>
        <strain evidence="3 4">11061_1 CR5-6</strain>
    </source>
</reference>
<dbReference type="EMBL" id="KN840489">
    <property type="protein sequence ID" value="KIP07856.1"/>
    <property type="molecule type" value="Genomic_DNA"/>
</dbReference>
<dbReference type="Pfam" id="PF12326">
    <property type="entry name" value="EOS1"/>
    <property type="match status" value="1"/>
</dbReference>
<feature type="compositionally biased region" description="Basic and acidic residues" evidence="1">
    <location>
        <begin position="117"/>
        <end position="126"/>
    </location>
</feature>
<evidence type="ECO:0000256" key="2">
    <source>
        <dbReference type="SAM" id="Phobius"/>
    </source>
</evidence>
<dbReference type="OrthoDB" id="2139606at2759"/>
<name>A0A0C3RZM1_PHLG1</name>
<accession>A0A0C3RZM1</accession>
<feature type="compositionally biased region" description="Low complexity" evidence="1">
    <location>
        <begin position="1"/>
        <end position="18"/>
    </location>
</feature>
<feature type="transmembrane region" description="Helical" evidence="2">
    <location>
        <begin position="356"/>
        <end position="377"/>
    </location>
</feature>